<reference evidence="2" key="1">
    <citation type="submission" date="2022-11" db="UniProtKB">
        <authorList>
            <consortium name="WormBaseParasite"/>
        </authorList>
    </citation>
    <scope>IDENTIFICATION</scope>
</reference>
<dbReference type="Proteomes" id="UP000887576">
    <property type="component" value="Unplaced"/>
</dbReference>
<sequence length="67" mass="7498">MKLNLVLLSILLLGVIPKTDAAVSSCDLMNSMFGWMSHKLCDTECRVMGHDSGDCEYRQNQWVCVCS</sequence>
<organism evidence="1 2">
    <name type="scientific">Panagrolaimus sp. JU765</name>
    <dbReference type="NCBI Taxonomy" id="591449"/>
    <lineage>
        <taxon>Eukaryota</taxon>
        <taxon>Metazoa</taxon>
        <taxon>Ecdysozoa</taxon>
        <taxon>Nematoda</taxon>
        <taxon>Chromadorea</taxon>
        <taxon>Rhabditida</taxon>
        <taxon>Tylenchina</taxon>
        <taxon>Panagrolaimomorpha</taxon>
        <taxon>Panagrolaimoidea</taxon>
        <taxon>Panagrolaimidae</taxon>
        <taxon>Panagrolaimus</taxon>
    </lineage>
</organism>
<evidence type="ECO:0000313" key="2">
    <source>
        <dbReference type="WBParaSite" id="JU765_v2.g11013.t1"/>
    </source>
</evidence>
<name>A0AC34PXR0_9BILA</name>
<evidence type="ECO:0000313" key="1">
    <source>
        <dbReference type="Proteomes" id="UP000887576"/>
    </source>
</evidence>
<accession>A0AC34PXR0</accession>
<protein>
    <submittedName>
        <fullName evidence="2">Defensin</fullName>
    </submittedName>
</protein>
<proteinExistence type="predicted"/>
<dbReference type="WBParaSite" id="JU765_v2.g11013.t1">
    <property type="protein sequence ID" value="JU765_v2.g11013.t1"/>
    <property type="gene ID" value="JU765_v2.g11013"/>
</dbReference>